<protein>
    <recommendedName>
        <fullName evidence="3 6">Beta-lactamase</fullName>
        <ecNumber evidence="3 6">3.5.2.6</ecNumber>
    </recommendedName>
</protein>
<evidence type="ECO:0000256" key="2">
    <source>
        <dbReference type="ARBA" id="ARBA00009009"/>
    </source>
</evidence>
<feature type="transmembrane region" description="Helical" evidence="7">
    <location>
        <begin position="7"/>
        <end position="29"/>
    </location>
</feature>
<keyword evidence="7" id="KW-0472">Membrane</keyword>
<evidence type="ECO:0000256" key="4">
    <source>
        <dbReference type="ARBA" id="ARBA00022801"/>
    </source>
</evidence>
<sequence>MVISRKTILLAVLNLAAAASIGIIAGLMYKVDSGEKPAENDNLRERIAALAGTVDADTGVAVIFPDGDTLTFTGGDRKGYPMLSVFKFHQALAVCDSLRRAGTSLDRKIKVTGKQLHKDTWSPLRDKYPDGGSFSYRKLLEYTLVQSDNNACDILFAALAGPSGTESYIRSLGFTDVSIGCTEDMMHRDLQNCYRNSTTPLSATRLMEWFYGMRSSDSYFSFLWETMSGCATGQARIPAYISGKAAAIAHKTGTGDTLPDGRIIGVNDIGIVELPDGRHFAIAVFVSDAAATLRECEELIARITEAVYSYVGNGSRRPV</sequence>
<proteinExistence type="inferred from homology"/>
<dbReference type="InterPro" id="IPR012338">
    <property type="entry name" value="Beta-lactam/transpept-like"/>
</dbReference>
<evidence type="ECO:0000313" key="10">
    <source>
        <dbReference type="Proteomes" id="UP000810252"/>
    </source>
</evidence>
<accession>A0A9D9EH78</accession>
<keyword evidence="7" id="KW-1133">Transmembrane helix</keyword>
<dbReference type="SUPFAM" id="SSF56601">
    <property type="entry name" value="beta-lactamase/transpeptidase-like"/>
    <property type="match status" value="1"/>
</dbReference>
<comment type="similarity">
    <text evidence="2 6">Belongs to the class-A beta-lactamase family.</text>
</comment>
<evidence type="ECO:0000259" key="8">
    <source>
        <dbReference type="Pfam" id="PF13354"/>
    </source>
</evidence>
<evidence type="ECO:0000256" key="1">
    <source>
        <dbReference type="ARBA" id="ARBA00001526"/>
    </source>
</evidence>
<keyword evidence="4 6" id="KW-0378">Hydrolase</keyword>
<keyword evidence="7" id="KW-0812">Transmembrane</keyword>
<dbReference type="PANTHER" id="PTHR35333:SF3">
    <property type="entry name" value="BETA-LACTAMASE-TYPE TRANSPEPTIDASE FOLD CONTAINING PROTEIN"/>
    <property type="match status" value="1"/>
</dbReference>
<name>A0A9D9EH78_9BACT</name>
<feature type="domain" description="Beta-lactamase class A catalytic" evidence="8">
    <location>
        <begin position="78"/>
        <end position="286"/>
    </location>
</feature>
<dbReference type="PANTHER" id="PTHR35333">
    <property type="entry name" value="BETA-LACTAMASE"/>
    <property type="match status" value="1"/>
</dbReference>
<keyword evidence="5 6" id="KW-0046">Antibiotic resistance</keyword>
<dbReference type="GO" id="GO:0046677">
    <property type="term" value="P:response to antibiotic"/>
    <property type="evidence" value="ECO:0007669"/>
    <property type="project" value="UniProtKB-UniRule"/>
</dbReference>
<dbReference type="PROSITE" id="PS00146">
    <property type="entry name" value="BETA_LACTAMASE_A"/>
    <property type="match status" value="1"/>
</dbReference>
<dbReference type="GO" id="GO:0030655">
    <property type="term" value="P:beta-lactam antibiotic catabolic process"/>
    <property type="evidence" value="ECO:0007669"/>
    <property type="project" value="InterPro"/>
</dbReference>
<comment type="catalytic activity">
    <reaction evidence="1 6">
        <text>a beta-lactam + H2O = a substituted beta-amino acid</text>
        <dbReference type="Rhea" id="RHEA:20401"/>
        <dbReference type="ChEBI" id="CHEBI:15377"/>
        <dbReference type="ChEBI" id="CHEBI:35627"/>
        <dbReference type="ChEBI" id="CHEBI:140347"/>
        <dbReference type="EC" id="3.5.2.6"/>
    </reaction>
</comment>
<dbReference type="Proteomes" id="UP000810252">
    <property type="component" value="Unassembled WGS sequence"/>
</dbReference>
<dbReference type="InterPro" id="IPR000871">
    <property type="entry name" value="Beta-lactam_class-A"/>
</dbReference>
<comment type="caution">
    <text evidence="9">The sequence shown here is derived from an EMBL/GenBank/DDBJ whole genome shotgun (WGS) entry which is preliminary data.</text>
</comment>
<dbReference type="InterPro" id="IPR045155">
    <property type="entry name" value="Beta-lactam_cat"/>
</dbReference>
<dbReference type="AlphaFoldDB" id="A0A9D9EH78"/>
<dbReference type="InterPro" id="IPR023650">
    <property type="entry name" value="Beta-lactam_class-A_AS"/>
</dbReference>
<dbReference type="NCBIfam" id="NF033103">
    <property type="entry name" value="bla_class_A"/>
    <property type="match status" value="1"/>
</dbReference>
<evidence type="ECO:0000256" key="7">
    <source>
        <dbReference type="SAM" id="Phobius"/>
    </source>
</evidence>
<evidence type="ECO:0000313" key="9">
    <source>
        <dbReference type="EMBL" id="MBO8447897.1"/>
    </source>
</evidence>
<dbReference type="EC" id="3.5.2.6" evidence="3 6"/>
<dbReference type="Gene3D" id="3.40.710.10">
    <property type="entry name" value="DD-peptidase/beta-lactamase superfamily"/>
    <property type="match status" value="1"/>
</dbReference>
<reference evidence="9" key="1">
    <citation type="submission" date="2020-10" db="EMBL/GenBank/DDBJ databases">
        <authorList>
            <person name="Gilroy R."/>
        </authorList>
    </citation>
    <scope>NUCLEOTIDE SEQUENCE</scope>
    <source>
        <strain evidence="9">20514</strain>
    </source>
</reference>
<gene>
    <name evidence="9" type="primary">bla</name>
    <name evidence="9" type="ORF">IAC29_01330</name>
</gene>
<organism evidence="9 10">
    <name type="scientific">Candidatus Cryptobacteroides merdigallinarum</name>
    <dbReference type="NCBI Taxonomy" id="2840770"/>
    <lineage>
        <taxon>Bacteria</taxon>
        <taxon>Pseudomonadati</taxon>
        <taxon>Bacteroidota</taxon>
        <taxon>Bacteroidia</taxon>
        <taxon>Bacteroidales</taxon>
        <taxon>Candidatus Cryptobacteroides</taxon>
    </lineage>
</organism>
<evidence type="ECO:0000256" key="5">
    <source>
        <dbReference type="ARBA" id="ARBA00023251"/>
    </source>
</evidence>
<evidence type="ECO:0000256" key="3">
    <source>
        <dbReference type="ARBA" id="ARBA00012865"/>
    </source>
</evidence>
<reference evidence="9" key="2">
    <citation type="journal article" date="2021" name="PeerJ">
        <title>Extensive microbial diversity within the chicken gut microbiome revealed by metagenomics and culture.</title>
        <authorList>
            <person name="Gilroy R."/>
            <person name="Ravi A."/>
            <person name="Getino M."/>
            <person name="Pursley I."/>
            <person name="Horton D.L."/>
            <person name="Alikhan N.F."/>
            <person name="Baker D."/>
            <person name="Gharbi K."/>
            <person name="Hall N."/>
            <person name="Watson M."/>
            <person name="Adriaenssens E.M."/>
            <person name="Foster-Nyarko E."/>
            <person name="Jarju S."/>
            <person name="Secka A."/>
            <person name="Antonio M."/>
            <person name="Oren A."/>
            <person name="Chaudhuri R.R."/>
            <person name="La Ragione R."/>
            <person name="Hildebrand F."/>
            <person name="Pallen M.J."/>
        </authorList>
    </citation>
    <scope>NUCLEOTIDE SEQUENCE</scope>
    <source>
        <strain evidence="9">20514</strain>
    </source>
</reference>
<dbReference type="EMBL" id="JADIMQ010000018">
    <property type="protein sequence ID" value="MBO8447897.1"/>
    <property type="molecule type" value="Genomic_DNA"/>
</dbReference>
<dbReference type="GO" id="GO:0008800">
    <property type="term" value="F:beta-lactamase activity"/>
    <property type="evidence" value="ECO:0007669"/>
    <property type="project" value="UniProtKB-UniRule"/>
</dbReference>
<dbReference type="Pfam" id="PF13354">
    <property type="entry name" value="Beta-lactamase2"/>
    <property type="match status" value="1"/>
</dbReference>
<evidence type="ECO:0000256" key="6">
    <source>
        <dbReference type="RuleBase" id="RU361140"/>
    </source>
</evidence>